<evidence type="ECO:0000256" key="1">
    <source>
        <dbReference type="SAM" id="MobiDB-lite"/>
    </source>
</evidence>
<name>A0A9W4U158_9PLEO</name>
<organism evidence="2 3">
    <name type="scientific">Periconia digitata</name>
    <dbReference type="NCBI Taxonomy" id="1303443"/>
    <lineage>
        <taxon>Eukaryota</taxon>
        <taxon>Fungi</taxon>
        <taxon>Dikarya</taxon>
        <taxon>Ascomycota</taxon>
        <taxon>Pezizomycotina</taxon>
        <taxon>Dothideomycetes</taxon>
        <taxon>Pleosporomycetidae</taxon>
        <taxon>Pleosporales</taxon>
        <taxon>Massarineae</taxon>
        <taxon>Periconiaceae</taxon>
        <taxon>Periconia</taxon>
    </lineage>
</organism>
<accession>A0A9W4U158</accession>
<keyword evidence="3" id="KW-1185">Reference proteome</keyword>
<gene>
    <name evidence="2" type="ORF">PDIGIT_LOCUS333</name>
</gene>
<feature type="region of interest" description="Disordered" evidence="1">
    <location>
        <begin position="337"/>
        <end position="392"/>
    </location>
</feature>
<sequence length="392" mass="43233">MADIPPYPLYNRTYMLYRVSPLHHGDRPLLHPLSLRTHAKRLQEQLKGDNVRGVQVNYAGTEDALPNLGPLQDCEWDMIGDEDAWIDHYRQLVEPDASQLSTVMTADQARGIHVTLNYEKQSYNALLLRDPAVTTAPEAFTALPLLFVKMPAQIREFFLAYMRTSFDAHVVPLKLPSTFLTTSLETYFRHLSASDSTQSILDVIRQLQIQLAFPNATTLLKHLDITIAGRHVSGFLDRGKAMNQSKEHPFTSALAVYVKKHLAIDMSHPKVQISRVACGGFSLATDRMKLLAPATSTDASFESSAPEFSASQLAVNEVYTSLVREATGTGKFLAQDNQREVASATPSSPASKRRADGRKRAGSSATTGNNATKRPKGRGRGGDTRDSDTTHA</sequence>
<evidence type="ECO:0008006" key="4">
    <source>
        <dbReference type="Google" id="ProtNLM"/>
    </source>
</evidence>
<protein>
    <recommendedName>
        <fullName evidence="4">Kinetochore complex Sim4 subunit Fta1-domain-containing protein</fullName>
    </recommendedName>
</protein>
<dbReference type="EMBL" id="CAOQHR010000001">
    <property type="protein sequence ID" value="CAI6234160.1"/>
    <property type="molecule type" value="Genomic_DNA"/>
</dbReference>
<feature type="compositionally biased region" description="Polar residues" evidence="1">
    <location>
        <begin position="363"/>
        <end position="372"/>
    </location>
</feature>
<comment type="caution">
    <text evidence="2">The sequence shown here is derived from an EMBL/GenBank/DDBJ whole genome shotgun (WGS) entry which is preliminary data.</text>
</comment>
<dbReference type="InterPro" id="IPR025204">
    <property type="entry name" value="CENP-L"/>
</dbReference>
<evidence type="ECO:0000313" key="3">
    <source>
        <dbReference type="Proteomes" id="UP001152607"/>
    </source>
</evidence>
<dbReference type="Pfam" id="PF13092">
    <property type="entry name" value="CENP-L"/>
    <property type="match status" value="1"/>
</dbReference>
<dbReference type="AlphaFoldDB" id="A0A9W4U158"/>
<dbReference type="OrthoDB" id="8864979at2759"/>
<reference evidence="2" key="1">
    <citation type="submission" date="2023-01" db="EMBL/GenBank/DDBJ databases">
        <authorList>
            <person name="Van Ghelder C."/>
            <person name="Rancurel C."/>
        </authorList>
    </citation>
    <scope>NUCLEOTIDE SEQUENCE</scope>
    <source>
        <strain evidence="2">CNCM I-4278</strain>
    </source>
</reference>
<proteinExistence type="predicted"/>
<feature type="compositionally biased region" description="Basic residues" evidence="1">
    <location>
        <begin position="351"/>
        <end position="361"/>
    </location>
</feature>
<evidence type="ECO:0000313" key="2">
    <source>
        <dbReference type="EMBL" id="CAI6234160.1"/>
    </source>
</evidence>
<feature type="compositionally biased region" description="Basic and acidic residues" evidence="1">
    <location>
        <begin position="380"/>
        <end position="392"/>
    </location>
</feature>
<dbReference type="Proteomes" id="UP001152607">
    <property type="component" value="Unassembled WGS sequence"/>
</dbReference>